<proteinExistence type="predicted"/>
<feature type="coiled-coil region" evidence="1">
    <location>
        <begin position="274"/>
        <end position="319"/>
    </location>
</feature>
<name>A0A7W8INN7_9BACT</name>
<evidence type="ECO:0000313" key="2">
    <source>
        <dbReference type="EMBL" id="MBB5319493.1"/>
    </source>
</evidence>
<dbReference type="EMBL" id="JACHDY010000010">
    <property type="protein sequence ID" value="MBB5319493.1"/>
    <property type="molecule type" value="Genomic_DNA"/>
</dbReference>
<evidence type="ECO:0000313" key="3">
    <source>
        <dbReference type="Proteomes" id="UP000568106"/>
    </source>
</evidence>
<keyword evidence="1" id="KW-0175">Coiled coil</keyword>
<reference evidence="2" key="1">
    <citation type="submission" date="2020-08" db="EMBL/GenBank/DDBJ databases">
        <title>Genomic Encyclopedia of Type Strains, Phase IV (KMG-V): Genome sequencing to study the core and pangenomes of soil and plant-associated prokaryotes.</title>
        <authorList>
            <person name="Whitman W."/>
        </authorList>
    </citation>
    <scope>NUCLEOTIDE SEQUENCE [LARGE SCALE GENOMIC DNA]</scope>
    <source>
        <strain evidence="2">M8UP27</strain>
    </source>
</reference>
<dbReference type="AlphaFoldDB" id="A0A7W8INN7"/>
<protein>
    <submittedName>
        <fullName evidence="2">Uncharacterized protein</fullName>
    </submittedName>
</protein>
<accession>A0A7W8INN7</accession>
<evidence type="ECO:0000256" key="1">
    <source>
        <dbReference type="SAM" id="Coils"/>
    </source>
</evidence>
<sequence length="701" mass="76969">MSGTFLGIAERSLYRTNPPVKVRPLFQASPDRTKWIALEMEFPNSGMLGWWQPPAESEQFKAWTFQTEESGTYDPAKDSHDRYFVRTPATPAIELIDFHHLAEPEDVRLCLTKEGIAADRCATRNLIFRCGDGALIGPMELVVREDRLFLEARETPTQLSEMPNHLEVTNWTNHVFMPPRFSLVKIGDFDLSNDVLFVKRMLRESRDIGSDVIARAKLTEKQISSFCNILETLPLNKSRQQRLRRLTRVAAALGEHISLQEDGLSSLLAIPDIADAIEREKEAARLRAVAEEQAQIEGLLVKQQELVRANAELAQASAALKERLSSDELRLVQVQSDFDLSIAETFLKAEENAATFLGNVALIKAAIGREVKSASDKSSWGERGRTSESICSTELLQVLNERFIGRGLNSSAAATLLSSWAAGFVPILHGDLAMDCLECVCDTLTGGENFVSSISPTTGEISDLLSTMGRSRTGSGTLESFLRRAESDGQLASVVFEGVNLCQIDNVLLPLLGDLSDGTRHRPSSQGPQVTNTRLGPWPSNVLVAGTFTPSSLSMPRSQRLWRYCNLVSPTRRGPAVKESNTGSLTGVTLSEWQQWIDADRSNANGPLQTLAKYVCAKMGSSSSYERSLAALAFGLEVNLAEITDQEKLRIFTRSAVIPALVTSHKDSRALLAGAPVELSEVDSDIVDIIGILDNSVPQNV</sequence>
<keyword evidence="3" id="KW-1185">Reference proteome</keyword>
<dbReference type="Proteomes" id="UP000568106">
    <property type="component" value="Unassembled WGS sequence"/>
</dbReference>
<organism evidence="2 3">
    <name type="scientific">Tunturiibacter empetritectus</name>
    <dbReference type="NCBI Taxonomy" id="3069691"/>
    <lineage>
        <taxon>Bacteria</taxon>
        <taxon>Pseudomonadati</taxon>
        <taxon>Acidobacteriota</taxon>
        <taxon>Terriglobia</taxon>
        <taxon>Terriglobales</taxon>
        <taxon>Acidobacteriaceae</taxon>
        <taxon>Tunturiibacter</taxon>
    </lineage>
</organism>
<gene>
    <name evidence="2" type="ORF">HDF09_004202</name>
</gene>
<comment type="caution">
    <text evidence="2">The sequence shown here is derived from an EMBL/GenBank/DDBJ whole genome shotgun (WGS) entry which is preliminary data.</text>
</comment>